<keyword evidence="2" id="KW-0732">Signal</keyword>
<dbReference type="Proteomes" id="UP000235672">
    <property type="component" value="Unassembled WGS sequence"/>
</dbReference>
<dbReference type="EMBL" id="KZ613470">
    <property type="protein sequence ID" value="PMD25573.1"/>
    <property type="molecule type" value="Genomic_DNA"/>
</dbReference>
<name>A0A2J6QH20_9HELO</name>
<accession>A0A2J6QH20</accession>
<sequence length="368" mass="41410">MEVFAVAANVMAAVSLTLQLVDTIENVKEFWKEMRNAPGEVEQIIGDLELLEGILDGVRRAVQLRCPGGSDPVQIASVLGALQQCQRHICRMSEFANNMRAGFTNRSLVTSFKVALRKPKVAEFSRHLEQAKTTLLLAINVASFMIEERCSEKVLQHFSHLHSQVEMRFIVQSATSATEPPRESQKPQSQDDSKDPIKHDKAISSTGRQLCASDVLLWLLQLPPNSPYRKYLQKTGRIIGRISWRLSKQQSWDAATLKTSRVISIHLPILQRSFSVGSKWALGQWTHTFRVTRIVPDTASIFKLCATTNLTTIRQVFNAGKASPFDQTSCGITLLHVAAASYRYDMYQLLRDYGVEYSLCEHPQYGML</sequence>
<feature type="chain" id="PRO_5014435710" description="NACHT-NTPase and P-loop NTPases N-terminal domain-containing protein" evidence="2">
    <location>
        <begin position="24"/>
        <end position="368"/>
    </location>
</feature>
<gene>
    <name evidence="3" type="ORF">NA56DRAFT_439103</name>
</gene>
<evidence type="ECO:0008006" key="5">
    <source>
        <dbReference type="Google" id="ProtNLM"/>
    </source>
</evidence>
<evidence type="ECO:0000256" key="1">
    <source>
        <dbReference type="SAM" id="MobiDB-lite"/>
    </source>
</evidence>
<proteinExistence type="predicted"/>
<feature type="compositionally biased region" description="Basic and acidic residues" evidence="1">
    <location>
        <begin position="180"/>
        <end position="200"/>
    </location>
</feature>
<dbReference type="AlphaFoldDB" id="A0A2J6QH20"/>
<organism evidence="3 4">
    <name type="scientific">Hyaloscypha hepaticicola</name>
    <dbReference type="NCBI Taxonomy" id="2082293"/>
    <lineage>
        <taxon>Eukaryota</taxon>
        <taxon>Fungi</taxon>
        <taxon>Dikarya</taxon>
        <taxon>Ascomycota</taxon>
        <taxon>Pezizomycotina</taxon>
        <taxon>Leotiomycetes</taxon>
        <taxon>Helotiales</taxon>
        <taxon>Hyaloscyphaceae</taxon>
        <taxon>Hyaloscypha</taxon>
    </lineage>
</organism>
<feature type="region of interest" description="Disordered" evidence="1">
    <location>
        <begin position="174"/>
        <end position="200"/>
    </location>
</feature>
<dbReference type="OrthoDB" id="3200163at2759"/>
<keyword evidence="4" id="KW-1185">Reference proteome</keyword>
<protein>
    <recommendedName>
        <fullName evidence="5">NACHT-NTPase and P-loop NTPases N-terminal domain-containing protein</fullName>
    </recommendedName>
</protein>
<evidence type="ECO:0000256" key="2">
    <source>
        <dbReference type="SAM" id="SignalP"/>
    </source>
</evidence>
<evidence type="ECO:0000313" key="3">
    <source>
        <dbReference type="EMBL" id="PMD25573.1"/>
    </source>
</evidence>
<feature type="signal peptide" evidence="2">
    <location>
        <begin position="1"/>
        <end position="23"/>
    </location>
</feature>
<evidence type="ECO:0000313" key="4">
    <source>
        <dbReference type="Proteomes" id="UP000235672"/>
    </source>
</evidence>
<reference evidence="3 4" key="1">
    <citation type="submission" date="2016-05" db="EMBL/GenBank/DDBJ databases">
        <title>A degradative enzymes factory behind the ericoid mycorrhizal symbiosis.</title>
        <authorList>
            <consortium name="DOE Joint Genome Institute"/>
            <person name="Martino E."/>
            <person name="Morin E."/>
            <person name="Grelet G."/>
            <person name="Kuo A."/>
            <person name="Kohler A."/>
            <person name="Daghino S."/>
            <person name="Barry K."/>
            <person name="Choi C."/>
            <person name="Cichocki N."/>
            <person name="Clum A."/>
            <person name="Copeland A."/>
            <person name="Hainaut M."/>
            <person name="Haridas S."/>
            <person name="Labutti K."/>
            <person name="Lindquist E."/>
            <person name="Lipzen A."/>
            <person name="Khouja H.-R."/>
            <person name="Murat C."/>
            <person name="Ohm R."/>
            <person name="Olson A."/>
            <person name="Spatafora J."/>
            <person name="Veneault-Fourrey C."/>
            <person name="Henrissat B."/>
            <person name="Grigoriev I."/>
            <person name="Martin F."/>
            <person name="Perotto S."/>
        </authorList>
    </citation>
    <scope>NUCLEOTIDE SEQUENCE [LARGE SCALE GENOMIC DNA]</scope>
    <source>
        <strain evidence="3 4">UAMH 7357</strain>
    </source>
</reference>